<dbReference type="GO" id="GO:0042302">
    <property type="term" value="F:structural constituent of cuticle"/>
    <property type="evidence" value="ECO:0007669"/>
    <property type="project" value="UniProtKB-UniRule"/>
</dbReference>
<evidence type="ECO:0000256" key="3">
    <source>
        <dbReference type="PROSITE-ProRule" id="PRU00497"/>
    </source>
</evidence>
<feature type="chain" id="PRO_5005573428" evidence="4">
    <location>
        <begin position="21"/>
        <end position="419"/>
    </location>
</feature>
<evidence type="ECO:0000256" key="4">
    <source>
        <dbReference type="SAM" id="SignalP"/>
    </source>
</evidence>
<evidence type="ECO:0000313" key="5">
    <source>
        <dbReference type="EMBL" id="KOB76306.1"/>
    </source>
</evidence>
<evidence type="ECO:0000256" key="1">
    <source>
        <dbReference type="ARBA" id="ARBA00022460"/>
    </source>
</evidence>
<evidence type="ECO:0000256" key="2">
    <source>
        <dbReference type="ARBA" id="ARBA00022729"/>
    </source>
</evidence>
<dbReference type="InterPro" id="IPR000618">
    <property type="entry name" value="Insect_cuticle"/>
</dbReference>
<accession>A0A0L7LM71</accession>
<dbReference type="AlphaFoldDB" id="A0A0L7LM71"/>
<keyword evidence="2 4" id="KW-0732">Signal</keyword>
<dbReference type="InterPro" id="IPR051217">
    <property type="entry name" value="Insect_Cuticle_Struc_Prot"/>
</dbReference>
<dbReference type="PROSITE" id="PS00233">
    <property type="entry name" value="CHIT_BIND_RR_1"/>
    <property type="match status" value="1"/>
</dbReference>
<dbReference type="PANTHER" id="PTHR12236:SF95">
    <property type="entry name" value="CUTICULAR PROTEIN 76BD, ISOFORM C-RELATED"/>
    <property type="match status" value="1"/>
</dbReference>
<reference evidence="5 6" key="1">
    <citation type="journal article" date="2015" name="Genome Biol. Evol.">
        <title>The genome of winter moth (Operophtera brumata) provides a genomic perspective on sexual dimorphism and phenology.</title>
        <authorList>
            <person name="Derks M.F."/>
            <person name="Smit S."/>
            <person name="Salis L."/>
            <person name="Schijlen E."/>
            <person name="Bossers A."/>
            <person name="Mateman C."/>
            <person name="Pijl A.S."/>
            <person name="de Ridder D."/>
            <person name="Groenen M.A."/>
            <person name="Visser M.E."/>
            <person name="Megens H.J."/>
        </authorList>
    </citation>
    <scope>NUCLEOTIDE SEQUENCE [LARGE SCALE GENOMIC DNA]</scope>
    <source>
        <strain evidence="5">WM2013NL</strain>
        <tissue evidence="5">Head and thorax</tissue>
    </source>
</reference>
<dbReference type="PANTHER" id="PTHR12236">
    <property type="entry name" value="STRUCTURAL CONTITUENT OF CUTICLE"/>
    <property type="match status" value="1"/>
</dbReference>
<dbReference type="Pfam" id="PF00379">
    <property type="entry name" value="Chitin_bind_4"/>
    <property type="match status" value="2"/>
</dbReference>
<dbReference type="Proteomes" id="UP000037510">
    <property type="component" value="Unassembled WGS sequence"/>
</dbReference>
<feature type="signal peptide" evidence="4">
    <location>
        <begin position="1"/>
        <end position="20"/>
    </location>
</feature>
<evidence type="ECO:0000313" key="6">
    <source>
        <dbReference type="Proteomes" id="UP000037510"/>
    </source>
</evidence>
<comment type="caution">
    <text evidence="5">The sequence shown here is derived from an EMBL/GenBank/DDBJ whole genome shotgun (WGS) entry which is preliminary data.</text>
</comment>
<dbReference type="GO" id="GO:0005615">
    <property type="term" value="C:extracellular space"/>
    <property type="evidence" value="ECO:0007669"/>
    <property type="project" value="TreeGrafter"/>
</dbReference>
<name>A0A0L7LM71_OPEBR</name>
<dbReference type="GO" id="GO:0031012">
    <property type="term" value="C:extracellular matrix"/>
    <property type="evidence" value="ECO:0007669"/>
    <property type="project" value="TreeGrafter"/>
</dbReference>
<proteinExistence type="predicted"/>
<sequence>MIRFAINICCLLTLSASAHADGGLGLEGLVYAPKHASVDYYAYPRYAFEYSVKDPHTGDNKAQWEKRDGDVVKGAYSLVEPDGSLRIVEYWADDKSGFNAVVKRVGPNLHPSGPAPIYKAQIPVLSGPALGPISIGPVAKLGGLAGAPLLSVYGGHGGYGGYGGDGGYGGHGGYGGAVSTASLVKAAPVAYSAPILPAPIIKPVLPISQVYSAPIVPLIKGPLNLGGLGALGYSATNDQKSQWELRDGGNVKGSYSLLEPDGSIRTVDYTASDLAGFNAVVKHVGPNLHPTPLIAKTVAPLARIVGPLNYGFGGAKLTAPIAPIVAALPAPILPLHAALAAPVIAPIHPSASLGKWSLPWDPITHSYGGWVPLGGTLLPQPGPYATIFSKKLINGKVHRWATGPIPLHGQTLVIRKKKH</sequence>
<dbReference type="InterPro" id="IPR031311">
    <property type="entry name" value="CHIT_BIND_RR_consensus"/>
</dbReference>
<protein>
    <submittedName>
        <fullName evidence="5">Putative cuticle protein</fullName>
    </submittedName>
</protein>
<keyword evidence="1 3" id="KW-0193">Cuticle</keyword>
<dbReference type="PROSITE" id="PS51155">
    <property type="entry name" value="CHIT_BIND_RR_2"/>
    <property type="match status" value="2"/>
</dbReference>
<keyword evidence="6" id="KW-1185">Reference proteome</keyword>
<dbReference type="PRINTS" id="PR00947">
    <property type="entry name" value="CUTICLE"/>
</dbReference>
<dbReference type="STRING" id="104452.A0A0L7LM71"/>
<gene>
    <name evidence="5" type="ORF">OBRU01_05989</name>
</gene>
<dbReference type="EMBL" id="JTDY01000657">
    <property type="protein sequence ID" value="KOB76306.1"/>
    <property type="molecule type" value="Genomic_DNA"/>
</dbReference>
<organism evidence="5 6">
    <name type="scientific">Operophtera brumata</name>
    <name type="common">Winter moth</name>
    <name type="synonym">Phalaena brumata</name>
    <dbReference type="NCBI Taxonomy" id="104452"/>
    <lineage>
        <taxon>Eukaryota</taxon>
        <taxon>Metazoa</taxon>
        <taxon>Ecdysozoa</taxon>
        <taxon>Arthropoda</taxon>
        <taxon>Hexapoda</taxon>
        <taxon>Insecta</taxon>
        <taxon>Pterygota</taxon>
        <taxon>Neoptera</taxon>
        <taxon>Endopterygota</taxon>
        <taxon>Lepidoptera</taxon>
        <taxon>Glossata</taxon>
        <taxon>Ditrysia</taxon>
        <taxon>Geometroidea</taxon>
        <taxon>Geometridae</taxon>
        <taxon>Larentiinae</taxon>
        <taxon>Operophtera</taxon>
    </lineage>
</organism>